<keyword evidence="2" id="KW-0472">Membrane</keyword>
<dbReference type="AlphaFoldDB" id="A0AAV4SF10"/>
<accession>A0AAV4SF10</accession>
<dbReference type="EMBL" id="BPLR01009540">
    <property type="protein sequence ID" value="GIY32760.1"/>
    <property type="molecule type" value="Genomic_DNA"/>
</dbReference>
<reference evidence="3 4" key="1">
    <citation type="submission" date="2021-06" db="EMBL/GenBank/DDBJ databases">
        <title>Caerostris extrusa draft genome.</title>
        <authorList>
            <person name="Kono N."/>
            <person name="Arakawa K."/>
        </authorList>
    </citation>
    <scope>NUCLEOTIDE SEQUENCE [LARGE SCALE GENOMIC DNA]</scope>
</reference>
<dbReference type="Proteomes" id="UP001054945">
    <property type="component" value="Unassembled WGS sequence"/>
</dbReference>
<evidence type="ECO:0008006" key="5">
    <source>
        <dbReference type="Google" id="ProtNLM"/>
    </source>
</evidence>
<evidence type="ECO:0000256" key="2">
    <source>
        <dbReference type="SAM" id="Phobius"/>
    </source>
</evidence>
<gene>
    <name evidence="3" type="ORF">CEXT_439721</name>
</gene>
<sequence>MDTQHPIRNSACDVSPSLSVILAQCPSDGLHLFPEPVPSDHNKTGEKRGKPGANRKTGGRKTNVALVVTVATTCKDAKRCPRAKRQILSSPAPTPAHALRMLMGGTRKDQRLCLFGATPTQKNAFDILFYKRKEEEKKRRVLFFFFFSLLLFHIFFYIFISVFLSLSPLKRPCIVFGLCQHAALNCRLVGRLDFVFSGNVCTPGSDVSLECCYYYRTEGVTGESR</sequence>
<keyword evidence="2" id="KW-1133">Transmembrane helix</keyword>
<comment type="caution">
    <text evidence="3">The sequence shown here is derived from an EMBL/GenBank/DDBJ whole genome shotgun (WGS) entry which is preliminary data.</text>
</comment>
<name>A0AAV4SF10_CAEEX</name>
<feature type="region of interest" description="Disordered" evidence="1">
    <location>
        <begin position="32"/>
        <end position="58"/>
    </location>
</feature>
<proteinExistence type="predicted"/>
<evidence type="ECO:0000256" key="1">
    <source>
        <dbReference type="SAM" id="MobiDB-lite"/>
    </source>
</evidence>
<evidence type="ECO:0000313" key="4">
    <source>
        <dbReference type="Proteomes" id="UP001054945"/>
    </source>
</evidence>
<keyword evidence="2" id="KW-0812">Transmembrane</keyword>
<protein>
    <recommendedName>
        <fullName evidence="5">Transmembrane protein</fullName>
    </recommendedName>
</protein>
<evidence type="ECO:0000313" key="3">
    <source>
        <dbReference type="EMBL" id="GIY32760.1"/>
    </source>
</evidence>
<organism evidence="3 4">
    <name type="scientific">Caerostris extrusa</name>
    <name type="common">Bark spider</name>
    <name type="synonym">Caerostris bankana</name>
    <dbReference type="NCBI Taxonomy" id="172846"/>
    <lineage>
        <taxon>Eukaryota</taxon>
        <taxon>Metazoa</taxon>
        <taxon>Ecdysozoa</taxon>
        <taxon>Arthropoda</taxon>
        <taxon>Chelicerata</taxon>
        <taxon>Arachnida</taxon>
        <taxon>Araneae</taxon>
        <taxon>Araneomorphae</taxon>
        <taxon>Entelegynae</taxon>
        <taxon>Araneoidea</taxon>
        <taxon>Araneidae</taxon>
        <taxon>Caerostris</taxon>
    </lineage>
</organism>
<feature type="compositionally biased region" description="Basic and acidic residues" evidence="1">
    <location>
        <begin position="38"/>
        <end position="49"/>
    </location>
</feature>
<keyword evidence="4" id="KW-1185">Reference proteome</keyword>
<feature type="transmembrane region" description="Helical" evidence="2">
    <location>
        <begin position="141"/>
        <end position="164"/>
    </location>
</feature>